<feature type="compositionally biased region" description="Polar residues" evidence="1">
    <location>
        <begin position="322"/>
        <end position="332"/>
    </location>
</feature>
<feature type="compositionally biased region" description="Low complexity" evidence="1">
    <location>
        <begin position="308"/>
        <end position="321"/>
    </location>
</feature>
<evidence type="ECO:0000313" key="3">
    <source>
        <dbReference type="Proteomes" id="UP000290288"/>
    </source>
</evidence>
<reference evidence="2 3" key="1">
    <citation type="submission" date="2019-01" db="EMBL/GenBank/DDBJ databases">
        <title>Draft genome sequence of Psathyrella aberdarensis IHI B618.</title>
        <authorList>
            <person name="Buettner E."/>
            <person name="Kellner H."/>
        </authorList>
    </citation>
    <scope>NUCLEOTIDE SEQUENCE [LARGE SCALE GENOMIC DNA]</scope>
    <source>
        <strain evidence="2 3">IHI B618</strain>
    </source>
</reference>
<sequence>MAATGRGWPTDDMTKFMEARKEGYITCKAKKSYRSFFNQFNAEWCVEFPMVEELFPGRKFEGLSDDEKSQHANAWRKRQEQIKEWFRWRYNPRKRAGGNGTDNLSKVEKAMLNLIYEKERKKKPYEKYAELFPESVYSDYQAACTKEDKTGKERLPVWTRVAKQKWKKATPEERTAVEEALGGDVKENLWAENPEQIQKFVDAVPTILAAALGPLARKTGLAFFVTYIGPFPGAGGAVKMRTIQHGEHDDAPVLGEVCPDYEQMMLDKVAPYYNLHVRQPGDRTADFSTRTKGGGEASKVKPTNKPLASSSGFNAGAAASSRNVEGSGTENISPAPGAAGATVGGAAGATVTAPSINVPQQPAPVNVPQQPAPVNVPQQPTQQPAQVNVLQQTTQAPVSAPVPQQTTPPVPPFIMTQQQAPAPVSQQSTPPVPPLIITHQQALAPSPDPVNILQETSQAQAPASPPQQSDVPLQQAVSAAVNDLQQTTQQQVWSPIDNLVPQQSASAPVIGLAPQQTVQESISAPLNGNQQHTNTIFDNIDWSVLSDTVNAAGVDCFDPDIVLAMDQLIGPNFDTDKALDNLNSQLSNPFPEDPAADDDRPRLPGYDQIPDEQDDQEELSNHAIRRSGRAPAPSTRLEKQNLIGTNTVLHPVAVEKKSAEDSKIWFDEASSWLKGRGLGSLFDEVVESWEKLEETMAYGLVAKGSIPMANLRPAEWRNWTSKGRMGRRLYEQVPIIAPAGAAEFGLTVLKWWCAIQPAFRQNAQGPIPLPTYATPGSSDDVWAPLRKGGPNGLVSVVTLLSWWGLAAQTVPEFEKDSRSEWKAMVVDVTRAFKEMTATAGFLKRPADADSGSCKRPRTV</sequence>
<organism evidence="2 3">
    <name type="scientific">Candolleomyces aberdarensis</name>
    <dbReference type="NCBI Taxonomy" id="2316362"/>
    <lineage>
        <taxon>Eukaryota</taxon>
        <taxon>Fungi</taxon>
        <taxon>Dikarya</taxon>
        <taxon>Basidiomycota</taxon>
        <taxon>Agaricomycotina</taxon>
        <taxon>Agaricomycetes</taxon>
        <taxon>Agaricomycetidae</taxon>
        <taxon>Agaricales</taxon>
        <taxon>Agaricineae</taxon>
        <taxon>Psathyrellaceae</taxon>
        <taxon>Candolleomyces</taxon>
    </lineage>
</organism>
<evidence type="ECO:0000256" key="1">
    <source>
        <dbReference type="SAM" id="MobiDB-lite"/>
    </source>
</evidence>
<accession>A0A4V1Q2M2</accession>
<evidence type="ECO:0000313" key="2">
    <source>
        <dbReference type="EMBL" id="RXW15578.1"/>
    </source>
</evidence>
<comment type="caution">
    <text evidence="2">The sequence shown here is derived from an EMBL/GenBank/DDBJ whole genome shotgun (WGS) entry which is preliminary data.</text>
</comment>
<feature type="compositionally biased region" description="Low complexity" evidence="1">
    <location>
        <begin position="348"/>
        <end position="389"/>
    </location>
</feature>
<keyword evidence="3" id="KW-1185">Reference proteome</keyword>
<name>A0A4V1Q2M2_9AGAR</name>
<dbReference type="AlphaFoldDB" id="A0A4V1Q2M2"/>
<feature type="compositionally biased region" description="Acidic residues" evidence="1">
    <location>
        <begin position="609"/>
        <end position="618"/>
    </location>
</feature>
<dbReference type="Proteomes" id="UP000290288">
    <property type="component" value="Unassembled WGS sequence"/>
</dbReference>
<dbReference type="STRING" id="2316362.A0A4V1Q2M2"/>
<dbReference type="OrthoDB" id="2683861at2759"/>
<gene>
    <name evidence="2" type="ORF">EST38_g10271</name>
</gene>
<feature type="region of interest" description="Disordered" evidence="1">
    <location>
        <begin position="580"/>
        <end position="641"/>
    </location>
</feature>
<dbReference type="EMBL" id="SDEE01000536">
    <property type="protein sequence ID" value="RXW15578.1"/>
    <property type="molecule type" value="Genomic_DNA"/>
</dbReference>
<protein>
    <submittedName>
        <fullName evidence="2">Uncharacterized protein</fullName>
    </submittedName>
</protein>
<feature type="region of interest" description="Disordered" evidence="1">
    <location>
        <begin position="279"/>
        <end position="406"/>
    </location>
</feature>
<proteinExistence type="predicted"/>